<dbReference type="GO" id="GO:0003723">
    <property type="term" value="F:RNA binding"/>
    <property type="evidence" value="ECO:0007669"/>
    <property type="project" value="UniProtKB-KW"/>
</dbReference>
<dbReference type="InterPro" id="IPR002478">
    <property type="entry name" value="PUA"/>
</dbReference>
<comment type="subcellular location">
    <subcellularLocation>
        <location evidence="1">Cytoplasm</location>
    </subcellularLocation>
</comment>
<dbReference type="InParanoid" id="A0A146G3A2"/>
<dbReference type="GO" id="GO:0005737">
    <property type="term" value="C:cytoplasm"/>
    <property type="evidence" value="ECO:0007669"/>
    <property type="project" value="UniProtKB-SubCell"/>
</dbReference>
<evidence type="ECO:0000256" key="3">
    <source>
        <dbReference type="ARBA" id="ARBA00022552"/>
    </source>
</evidence>
<keyword evidence="5 10" id="KW-0808">Transferase</keyword>
<dbReference type="PANTHER" id="PTHR42873">
    <property type="entry name" value="RIBOSOMAL RNA LARGE SUBUNIT METHYLTRANSFERASE"/>
    <property type="match status" value="1"/>
</dbReference>
<evidence type="ECO:0000313" key="11">
    <source>
        <dbReference type="Proteomes" id="UP000076023"/>
    </source>
</evidence>
<dbReference type="InterPro" id="IPR041532">
    <property type="entry name" value="RlmI-like_PUA"/>
</dbReference>
<keyword evidence="6" id="KW-0949">S-adenosyl-L-methionine</keyword>
<gene>
    <name evidence="10" type="ORF">TSACC_2347</name>
</gene>
<evidence type="ECO:0000256" key="8">
    <source>
        <dbReference type="ARBA" id="ARBA00038091"/>
    </source>
</evidence>
<evidence type="ECO:0000259" key="9">
    <source>
        <dbReference type="SMART" id="SM00359"/>
    </source>
</evidence>
<dbReference type="PANTHER" id="PTHR42873:SF1">
    <property type="entry name" value="S-ADENOSYLMETHIONINE-DEPENDENT METHYLTRANSFERASE DOMAIN-CONTAINING PROTEIN"/>
    <property type="match status" value="1"/>
</dbReference>
<reference evidence="11" key="1">
    <citation type="journal article" date="2017" name="Genome Announc.">
        <title>Draft Genome Sequence of Terrimicrobium sacchariphilum NM-5T, a Facultative Anaerobic Soil Bacterium of the Class Spartobacteria.</title>
        <authorList>
            <person name="Qiu Y.L."/>
            <person name="Tourlousse D.M."/>
            <person name="Matsuura N."/>
            <person name="Ohashi A."/>
            <person name="Sekiguchi Y."/>
        </authorList>
    </citation>
    <scope>NUCLEOTIDE SEQUENCE [LARGE SCALE GENOMIC DNA]</scope>
    <source>
        <strain evidence="11">NM-5</strain>
    </source>
</reference>
<dbReference type="InterPro" id="IPR019614">
    <property type="entry name" value="SAM-dep_methyl-trfase"/>
</dbReference>
<evidence type="ECO:0000256" key="5">
    <source>
        <dbReference type="ARBA" id="ARBA00022679"/>
    </source>
</evidence>
<dbReference type="Proteomes" id="UP000076023">
    <property type="component" value="Unassembled WGS sequence"/>
</dbReference>
<dbReference type="SUPFAM" id="SSF88697">
    <property type="entry name" value="PUA domain-like"/>
    <property type="match status" value="1"/>
</dbReference>
<name>A0A146G3A2_TERSA</name>
<keyword evidence="11" id="KW-1185">Reference proteome</keyword>
<keyword evidence="3" id="KW-0698">rRNA processing</keyword>
<evidence type="ECO:0000313" key="10">
    <source>
        <dbReference type="EMBL" id="GAT31952.1"/>
    </source>
</evidence>
<dbReference type="PROSITE" id="PS50890">
    <property type="entry name" value="PUA"/>
    <property type="match status" value="1"/>
</dbReference>
<evidence type="ECO:0000256" key="7">
    <source>
        <dbReference type="ARBA" id="ARBA00022884"/>
    </source>
</evidence>
<dbReference type="Pfam" id="PF17785">
    <property type="entry name" value="PUA_3"/>
    <property type="match status" value="1"/>
</dbReference>
<dbReference type="InterPro" id="IPR029063">
    <property type="entry name" value="SAM-dependent_MTases_sf"/>
</dbReference>
<dbReference type="EMBL" id="BDCO01000002">
    <property type="protein sequence ID" value="GAT31952.1"/>
    <property type="molecule type" value="Genomic_DNA"/>
</dbReference>
<dbReference type="Gene3D" id="3.40.50.150">
    <property type="entry name" value="Vaccinia Virus protein VP39"/>
    <property type="match status" value="1"/>
</dbReference>
<sequence length="389" mass="42619">MAGLVIRPRARILHGHDWVYSSEVLKVFGNPVDGDVISIKDGRDKLLGTAIYNSKSQIVARRYSRRRQDLDLDFFVRRITQAIEWRVNAGCDPTLSRIVWSEADGLPGVVADRYGDVIVLQTLTLGMDQRKDLIVQALAQLPGVATIIERNDAPIRSAEGMELVTSVLFGQDPGDREITLRGIRFGANFLHGQKTGLYLDQADNYAAVARLAQGKRVLDCFSNQGGFALACALNGAAAVTAVESGAESARRLRENTDRNGVTVQTLEADVFEILKDAERAGSQYDLIILDPPSFTKARAKIKDAIRGYHELHLRAARLLAPHGLLATFSCSHHVSAEEFESTVASGLGDARRSARVLARLGQATDHPVVLHLPETHYLKGLIVQLMPGR</sequence>
<dbReference type="SUPFAM" id="SSF53335">
    <property type="entry name" value="S-adenosyl-L-methionine-dependent methyltransferases"/>
    <property type="match status" value="1"/>
</dbReference>
<evidence type="ECO:0000256" key="4">
    <source>
        <dbReference type="ARBA" id="ARBA00022603"/>
    </source>
</evidence>
<dbReference type="GO" id="GO:0032259">
    <property type="term" value="P:methylation"/>
    <property type="evidence" value="ECO:0007669"/>
    <property type="project" value="UniProtKB-KW"/>
</dbReference>
<dbReference type="Gene3D" id="3.30.750.80">
    <property type="entry name" value="RNA methyltransferase domain (HRMD) like"/>
    <property type="match status" value="1"/>
</dbReference>
<dbReference type="FunCoup" id="A0A146G3A2">
    <property type="interactions" value="382"/>
</dbReference>
<dbReference type="SMART" id="SM00359">
    <property type="entry name" value="PUA"/>
    <property type="match status" value="1"/>
</dbReference>
<dbReference type="STRING" id="690879.TSACC_2347"/>
<keyword evidence="7" id="KW-0694">RNA-binding</keyword>
<dbReference type="OrthoDB" id="9805492at2"/>
<protein>
    <submittedName>
        <fullName evidence="10">23S rRNA (Cytosine1962-C5)-methyltransferase</fullName>
    </submittedName>
</protein>
<evidence type="ECO:0000256" key="1">
    <source>
        <dbReference type="ARBA" id="ARBA00004496"/>
    </source>
</evidence>
<evidence type="ECO:0000256" key="6">
    <source>
        <dbReference type="ARBA" id="ARBA00022691"/>
    </source>
</evidence>
<dbReference type="RefSeq" id="WP_075077817.1">
    <property type="nucleotide sequence ID" value="NZ_BDCO01000002.1"/>
</dbReference>
<keyword evidence="4 10" id="KW-0489">Methyltransferase</keyword>
<proteinExistence type="inferred from homology"/>
<dbReference type="InterPro" id="IPR015947">
    <property type="entry name" value="PUA-like_sf"/>
</dbReference>
<dbReference type="CDD" id="cd02440">
    <property type="entry name" value="AdoMet_MTases"/>
    <property type="match status" value="1"/>
</dbReference>
<dbReference type="InterPro" id="IPR036974">
    <property type="entry name" value="PUA_sf"/>
</dbReference>
<feature type="domain" description="PUA" evidence="9">
    <location>
        <begin position="2"/>
        <end position="84"/>
    </location>
</feature>
<evidence type="ECO:0000256" key="2">
    <source>
        <dbReference type="ARBA" id="ARBA00022490"/>
    </source>
</evidence>
<comment type="caution">
    <text evidence="10">The sequence shown here is derived from an EMBL/GenBank/DDBJ whole genome shotgun (WGS) entry which is preliminary data.</text>
</comment>
<dbReference type="GO" id="GO:0008168">
    <property type="term" value="F:methyltransferase activity"/>
    <property type="evidence" value="ECO:0007669"/>
    <property type="project" value="UniProtKB-KW"/>
</dbReference>
<organism evidence="10 11">
    <name type="scientific">Terrimicrobium sacchariphilum</name>
    <dbReference type="NCBI Taxonomy" id="690879"/>
    <lineage>
        <taxon>Bacteria</taxon>
        <taxon>Pseudomonadati</taxon>
        <taxon>Verrucomicrobiota</taxon>
        <taxon>Terrimicrobiia</taxon>
        <taxon>Terrimicrobiales</taxon>
        <taxon>Terrimicrobiaceae</taxon>
        <taxon>Terrimicrobium</taxon>
    </lineage>
</organism>
<dbReference type="AlphaFoldDB" id="A0A146G3A2"/>
<dbReference type="CDD" id="cd11572">
    <property type="entry name" value="RlmI_M_like"/>
    <property type="match status" value="1"/>
</dbReference>
<comment type="similarity">
    <text evidence="8">Belongs to the methyltransferase superfamily. RlmI family.</text>
</comment>
<dbReference type="GO" id="GO:0006364">
    <property type="term" value="P:rRNA processing"/>
    <property type="evidence" value="ECO:0007669"/>
    <property type="project" value="UniProtKB-KW"/>
</dbReference>
<accession>A0A146G3A2</accession>
<dbReference type="Gene3D" id="2.30.130.10">
    <property type="entry name" value="PUA domain"/>
    <property type="match status" value="1"/>
</dbReference>
<dbReference type="CDD" id="cd21153">
    <property type="entry name" value="PUA_RlmI"/>
    <property type="match status" value="1"/>
</dbReference>
<keyword evidence="2" id="KW-0963">Cytoplasm</keyword>
<dbReference type="Pfam" id="PF10672">
    <property type="entry name" value="Methyltrans_SAM"/>
    <property type="match status" value="1"/>
</dbReference>